<name>A0A841K1S2_9BACT</name>
<dbReference type="InterPro" id="IPR036640">
    <property type="entry name" value="ABC1_TM_sf"/>
</dbReference>
<dbReference type="PROSITE" id="PS50893">
    <property type="entry name" value="ABC_TRANSPORTER_2"/>
    <property type="match status" value="1"/>
</dbReference>
<keyword evidence="6 8" id="KW-1133">Transmembrane helix</keyword>
<dbReference type="InterPro" id="IPR003439">
    <property type="entry name" value="ABC_transporter-like_ATP-bd"/>
</dbReference>
<dbReference type="SUPFAM" id="SSF90123">
    <property type="entry name" value="ABC transporter transmembrane region"/>
    <property type="match status" value="1"/>
</dbReference>
<dbReference type="SMART" id="SM00382">
    <property type="entry name" value="AAA"/>
    <property type="match status" value="1"/>
</dbReference>
<evidence type="ECO:0000256" key="4">
    <source>
        <dbReference type="ARBA" id="ARBA00022741"/>
    </source>
</evidence>
<dbReference type="PANTHER" id="PTHR43394:SF1">
    <property type="entry name" value="ATP-BINDING CASSETTE SUB-FAMILY B MEMBER 10, MITOCHONDRIAL"/>
    <property type="match status" value="1"/>
</dbReference>
<dbReference type="GO" id="GO:0016887">
    <property type="term" value="F:ATP hydrolysis activity"/>
    <property type="evidence" value="ECO:0007669"/>
    <property type="project" value="InterPro"/>
</dbReference>
<dbReference type="InterPro" id="IPR017871">
    <property type="entry name" value="ABC_transporter-like_CS"/>
</dbReference>
<evidence type="ECO:0000256" key="7">
    <source>
        <dbReference type="ARBA" id="ARBA00023136"/>
    </source>
</evidence>
<protein>
    <submittedName>
        <fullName evidence="11">ATP-binding cassette subfamily B protein</fullName>
    </submittedName>
</protein>
<comment type="caution">
    <text evidence="11">The sequence shown here is derived from an EMBL/GenBank/DDBJ whole genome shotgun (WGS) entry which is preliminary data.</text>
</comment>
<dbReference type="FunFam" id="3.40.50.300:FF:000287">
    <property type="entry name" value="Multidrug ABC transporter ATP-binding protein"/>
    <property type="match status" value="1"/>
</dbReference>
<dbReference type="AlphaFoldDB" id="A0A841K1S2"/>
<feature type="domain" description="ABC transmembrane type-1" evidence="10">
    <location>
        <begin position="129"/>
        <end position="413"/>
    </location>
</feature>
<evidence type="ECO:0000259" key="9">
    <source>
        <dbReference type="PROSITE" id="PS50893"/>
    </source>
</evidence>
<dbReference type="PROSITE" id="PS00211">
    <property type="entry name" value="ABC_TRANSPORTER_1"/>
    <property type="match status" value="1"/>
</dbReference>
<feature type="transmembrane region" description="Helical" evidence="8">
    <location>
        <begin position="130"/>
        <end position="155"/>
    </location>
</feature>
<organism evidence="11 12">
    <name type="scientific">Silvibacterium bohemicum</name>
    <dbReference type="NCBI Taxonomy" id="1577686"/>
    <lineage>
        <taxon>Bacteria</taxon>
        <taxon>Pseudomonadati</taxon>
        <taxon>Acidobacteriota</taxon>
        <taxon>Terriglobia</taxon>
        <taxon>Terriglobales</taxon>
        <taxon>Acidobacteriaceae</taxon>
        <taxon>Silvibacterium</taxon>
    </lineage>
</organism>
<keyword evidence="4" id="KW-0547">Nucleotide-binding</keyword>
<dbReference type="EMBL" id="JACHEK010000006">
    <property type="protein sequence ID" value="MBB6145121.1"/>
    <property type="molecule type" value="Genomic_DNA"/>
</dbReference>
<evidence type="ECO:0000313" key="12">
    <source>
        <dbReference type="Proteomes" id="UP000538666"/>
    </source>
</evidence>
<feature type="domain" description="ABC transporter" evidence="9">
    <location>
        <begin position="447"/>
        <end position="681"/>
    </location>
</feature>
<feature type="transmembrane region" description="Helical" evidence="8">
    <location>
        <begin position="260"/>
        <end position="285"/>
    </location>
</feature>
<gene>
    <name evidence="11" type="ORF">HNQ77_003079</name>
</gene>
<dbReference type="GO" id="GO:0005524">
    <property type="term" value="F:ATP binding"/>
    <property type="evidence" value="ECO:0007669"/>
    <property type="project" value="UniProtKB-KW"/>
</dbReference>
<dbReference type="PROSITE" id="PS50929">
    <property type="entry name" value="ABC_TM1F"/>
    <property type="match status" value="1"/>
</dbReference>
<keyword evidence="7 8" id="KW-0472">Membrane</keyword>
<feature type="transmembrane region" description="Helical" evidence="8">
    <location>
        <begin position="167"/>
        <end position="187"/>
    </location>
</feature>
<evidence type="ECO:0000256" key="8">
    <source>
        <dbReference type="SAM" id="Phobius"/>
    </source>
</evidence>
<dbReference type="SUPFAM" id="SSF52540">
    <property type="entry name" value="P-loop containing nucleoside triphosphate hydrolases"/>
    <property type="match status" value="1"/>
</dbReference>
<proteinExistence type="predicted"/>
<sequence>MATKTASRRDQKSATPVIDIHLRSAIPGRERWEVEEIRHKPRIAAVVQSALQEKQGILTVVANPMTGRILVTYEPDSPQGQIEALLRAALQKSSKARASEGSQELSLFQNPLLRLVLRVEPDRKLLNKAAAASVLSTLGNFVIAWCTSALLGVVAKRGKTKSAKSDLWFFGFVTAAGATAAVVVRHYQNRYWKALATSVEHELRTRAFAHLEELDMSYFDNESTGALMNVLSADLANVSKFIETGPGIAIESATSVGVAIGLLLLVAPGIAVIVTLPIAAVFLTYRYFQRQLAPRYANVGLRSAELNGVLTNNLSGVATVKSFTAESYEAKRVRDLSNQVRQANVDAAVAGSAYASMQGGIYGSVAAFALALGGVSVEEGSLTSGAFLTLAQLIPRLMSAMGAINDLYDLYMNASASSARVLELLDTQPAIRNGKRRLALDRVRGEISFSSVGFAYRQGYDVLKGLDLQLGAGETIGVVGATGAGKTTLVKLLLRFYDVNRGAVTIDGINVRDLTLQDLRQAVGFVSQDVYLFDGTVSDNIVYGRPEATREEVIKAARAAEAEEFIRGLPQGYDTPVGERGSRLSAGQRQRISIARAILKDAPILVLDEATASVDNETEAAIHRSIERLEAGRSMMIIAHRLSTVRNAHRIYVMEDGRILEQGKHDELLALNGLYASLWDVQTGMVRGQTDPLSRG</sequence>
<evidence type="ECO:0000256" key="5">
    <source>
        <dbReference type="ARBA" id="ARBA00022840"/>
    </source>
</evidence>
<evidence type="ECO:0000256" key="1">
    <source>
        <dbReference type="ARBA" id="ARBA00004651"/>
    </source>
</evidence>
<dbReference type="Proteomes" id="UP000538666">
    <property type="component" value="Unassembled WGS sequence"/>
</dbReference>
<dbReference type="InterPro" id="IPR039421">
    <property type="entry name" value="Type_1_exporter"/>
</dbReference>
<dbReference type="GO" id="GO:0005886">
    <property type="term" value="C:plasma membrane"/>
    <property type="evidence" value="ECO:0007669"/>
    <property type="project" value="UniProtKB-SubCell"/>
</dbReference>
<accession>A0A841K1S2</accession>
<dbReference type="InterPro" id="IPR011527">
    <property type="entry name" value="ABC1_TM_dom"/>
</dbReference>
<evidence type="ECO:0000256" key="6">
    <source>
        <dbReference type="ARBA" id="ARBA00022989"/>
    </source>
</evidence>
<evidence type="ECO:0000256" key="3">
    <source>
        <dbReference type="ARBA" id="ARBA00022692"/>
    </source>
</evidence>
<keyword evidence="2" id="KW-0813">Transport</keyword>
<dbReference type="OrthoDB" id="9760168at2"/>
<dbReference type="InterPro" id="IPR027417">
    <property type="entry name" value="P-loop_NTPase"/>
</dbReference>
<evidence type="ECO:0000259" key="10">
    <source>
        <dbReference type="PROSITE" id="PS50929"/>
    </source>
</evidence>
<dbReference type="Gene3D" id="3.40.50.300">
    <property type="entry name" value="P-loop containing nucleotide triphosphate hydrolases"/>
    <property type="match status" value="1"/>
</dbReference>
<evidence type="ECO:0000313" key="11">
    <source>
        <dbReference type="EMBL" id="MBB6145121.1"/>
    </source>
</evidence>
<dbReference type="InterPro" id="IPR003593">
    <property type="entry name" value="AAA+_ATPase"/>
</dbReference>
<reference evidence="11 12" key="1">
    <citation type="submission" date="2020-08" db="EMBL/GenBank/DDBJ databases">
        <title>Genomic Encyclopedia of Type Strains, Phase IV (KMG-IV): sequencing the most valuable type-strain genomes for metagenomic binning, comparative biology and taxonomic classification.</title>
        <authorList>
            <person name="Goeker M."/>
        </authorList>
    </citation>
    <scope>NUCLEOTIDE SEQUENCE [LARGE SCALE GENOMIC DNA]</scope>
    <source>
        <strain evidence="11 12">DSM 103733</strain>
    </source>
</reference>
<evidence type="ECO:0000256" key="2">
    <source>
        <dbReference type="ARBA" id="ARBA00022448"/>
    </source>
</evidence>
<keyword evidence="5 11" id="KW-0067">ATP-binding</keyword>
<dbReference type="Pfam" id="PF00664">
    <property type="entry name" value="ABC_membrane"/>
    <property type="match status" value="1"/>
</dbReference>
<dbReference type="PANTHER" id="PTHR43394">
    <property type="entry name" value="ATP-DEPENDENT PERMEASE MDL1, MITOCHONDRIAL"/>
    <property type="match status" value="1"/>
</dbReference>
<dbReference type="Pfam" id="PF00005">
    <property type="entry name" value="ABC_tran"/>
    <property type="match status" value="1"/>
</dbReference>
<keyword evidence="12" id="KW-1185">Reference proteome</keyword>
<dbReference type="RefSeq" id="WP_050061747.1">
    <property type="nucleotide sequence ID" value="NZ_JACHEK010000006.1"/>
</dbReference>
<dbReference type="Gene3D" id="1.20.1560.10">
    <property type="entry name" value="ABC transporter type 1, transmembrane domain"/>
    <property type="match status" value="1"/>
</dbReference>
<dbReference type="GO" id="GO:0015421">
    <property type="term" value="F:ABC-type oligopeptide transporter activity"/>
    <property type="evidence" value="ECO:0007669"/>
    <property type="project" value="TreeGrafter"/>
</dbReference>
<keyword evidence="3 8" id="KW-0812">Transmembrane</keyword>
<comment type="subcellular location">
    <subcellularLocation>
        <location evidence="1">Cell membrane</location>
        <topology evidence="1">Multi-pass membrane protein</topology>
    </subcellularLocation>
</comment>